<evidence type="ECO:0000256" key="1">
    <source>
        <dbReference type="ARBA" id="ARBA00001947"/>
    </source>
</evidence>
<name>A0A323UQT7_9RHOO</name>
<dbReference type="GO" id="GO:0070497">
    <property type="term" value="F:6-carboxytetrahydropterin synthase activity"/>
    <property type="evidence" value="ECO:0007669"/>
    <property type="project" value="UniProtKB-EC"/>
</dbReference>
<comment type="catalytic activity">
    <reaction evidence="10">
        <text>7,8-dihydroneopterin 3'-triphosphate + H2O = 6-carboxy-5,6,7,8-tetrahydropterin + triphosphate + acetaldehyde + 2 H(+)</text>
        <dbReference type="Rhea" id="RHEA:27966"/>
        <dbReference type="ChEBI" id="CHEBI:15343"/>
        <dbReference type="ChEBI" id="CHEBI:15377"/>
        <dbReference type="ChEBI" id="CHEBI:15378"/>
        <dbReference type="ChEBI" id="CHEBI:18036"/>
        <dbReference type="ChEBI" id="CHEBI:58462"/>
        <dbReference type="ChEBI" id="CHEBI:61032"/>
        <dbReference type="EC" id="4.1.2.50"/>
    </reaction>
</comment>
<dbReference type="SUPFAM" id="SSF55620">
    <property type="entry name" value="Tetrahydrobiopterin biosynthesis enzymes-like"/>
    <property type="match status" value="1"/>
</dbReference>
<dbReference type="EC" id="4.1.2.50" evidence="4"/>
<comment type="cofactor">
    <cofactor evidence="1">
        <name>Zn(2+)</name>
        <dbReference type="ChEBI" id="CHEBI:29105"/>
    </cofactor>
</comment>
<dbReference type="UniPathway" id="UPA00391"/>
<keyword evidence="12" id="KW-1185">Reference proteome</keyword>
<sequence length="195" mass="22339">MLIRKLFKFENAHIVRGCSTRRCSHSIHGHSYKVELLLEAHALDDGQMVYDFGLLKGYVSDLIDAFDHAVTLWSGDEPDYVSAMRRHTERWVLIPVSPSAEQFSRLFFRLVDTTLSLTAMCNGEDGVRLHSIIVHETETGYAQCFREDADNLRMGHIDLNAIEFAQAITKKWHDPHLFERLKHGQRLPVPIEGPV</sequence>
<evidence type="ECO:0000313" key="12">
    <source>
        <dbReference type="Proteomes" id="UP000248259"/>
    </source>
</evidence>
<accession>A0A323UQT7</accession>
<keyword evidence="7" id="KW-0862">Zinc</keyword>
<evidence type="ECO:0000256" key="6">
    <source>
        <dbReference type="ARBA" id="ARBA00022723"/>
    </source>
</evidence>
<dbReference type="InterPro" id="IPR038418">
    <property type="entry name" value="6-PTP_synth/QueD_sf"/>
</dbReference>
<evidence type="ECO:0000256" key="10">
    <source>
        <dbReference type="ARBA" id="ARBA00048807"/>
    </source>
</evidence>
<dbReference type="PANTHER" id="PTHR12589:SF7">
    <property type="entry name" value="6-PYRUVOYL TETRAHYDROBIOPTERIN SYNTHASE"/>
    <property type="match status" value="1"/>
</dbReference>
<gene>
    <name evidence="11" type="ORF">DNK49_22065</name>
</gene>
<protein>
    <recommendedName>
        <fullName evidence="5">6-carboxy-5,6,7,8-tetrahydropterin synthase</fullName>
        <ecNumber evidence="4">4.1.2.50</ecNumber>
    </recommendedName>
    <alternativeName>
        <fullName evidence="9">Queuosine biosynthesis protein QueD</fullName>
    </alternativeName>
</protein>
<keyword evidence="6" id="KW-0479">Metal-binding</keyword>
<dbReference type="OrthoDB" id="9804698at2"/>
<evidence type="ECO:0000256" key="3">
    <source>
        <dbReference type="ARBA" id="ARBA00008900"/>
    </source>
</evidence>
<evidence type="ECO:0000256" key="2">
    <source>
        <dbReference type="ARBA" id="ARBA00005061"/>
    </source>
</evidence>
<proteinExistence type="inferred from homology"/>
<evidence type="ECO:0000256" key="8">
    <source>
        <dbReference type="ARBA" id="ARBA00023239"/>
    </source>
</evidence>
<dbReference type="Pfam" id="PF01242">
    <property type="entry name" value="PTPS"/>
    <property type="match status" value="1"/>
</dbReference>
<dbReference type="InterPro" id="IPR007115">
    <property type="entry name" value="6-PTP_synth/QueD"/>
</dbReference>
<evidence type="ECO:0000256" key="7">
    <source>
        <dbReference type="ARBA" id="ARBA00022833"/>
    </source>
</evidence>
<dbReference type="PANTHER" id="PTHR12589">
    <property type="entry name" value="PYRUVOYL TETRAHYDROBIOPTERIN SYNTHASE"/>
    <property type="match status" value="1"/>
</dbReference>
<comment type="similarity">
    <text evidence="3">Belongs to the PTPS family. QueD subfamily.</text>
</comment>
<keyword evidence="8" id="KW-0456">Lyase</keyword>
<dbReference type="GO" id="GO:0046872">
    <property type="term" value="F:metal ion binding"/>
    <property type="evidence" value="ECO:0007669"/>
    <property type="project" value="UniProtKB-KW"/>
</dbReference>
<dbReference type="Gene3D" id="3.30.479.10">
    <property type="entry name" value="6-pyruvoyl tetrahydropterin synthase/QueD"/>
    <property type="match status" value="1"/>
</dbReference>
<dbReference type="EMBL" id="QKOE01000034">
    <property type="protein sequence ID" value="PZA14383.1"/>
    <property type="molecule type" value="Genomic_DNA"/>
</dbReference>
<organism evidence="11 12">
    <name type="scientific">Parazoarcus communis SWub3 = DSM 12120</name>
    <dbReference type="NCBI Taxonomy" id="1121029"/>
    <lineage>
        <taxon>Bacteria</taxon>
        <taxon>Pseudomonadati</taxon>
        <taxon>Pseudomonadota</taxon>
        <taxon>Betaproteobacteria</taxon>
        <taxon>Rhodocyclales</taxon>
        <taxon>Zoogloeaceae</taxon>
        <taxon>Parazoarcus</taxon>
    </lineage>
</organism>
<comment type="pathway">
    <text evidence="2">Purine metabolism; 7-cyano-7-deazaguanine biosynthesis.</text>
</comment>
<evidence type="ECO:0000256" key="9">
    <source>
        <dbReference type="ARBA" id="ARBA00031449"/>
    </source>
</evidence>
<evidence type="ECO:0000256" key="4">
    <source>
        <dbReference type="ARBA" id="ARBA00012982"/>
    </source>
</evidence>
<dbReference type="AlphaFoldDB" id="A0A323UQT7"/>
<evidence type="ECO:0000256" key="5">
    <source>
        <dbReference type="ARBA" id="ARBA00018141"/>
    </source>
</evidence>
<evidence type="ECO:0000313" key="11">
    <source>
        <dbReference type="EMBL" id="PZA14383.1"/>
    </source>
</evidence>
<reference evidence="11 12" key="1">
    <citation type="submission" date="2018-06" db="EMBL/GenBank/DDBJ databases">
        <title>Azoarcus communis strain SWub3 genome.</title>
        <authorList>
            <person name="Zorraquino Salvo V."/>
            <person name="Toubiana D."/>
            <person name="Blumwald E."/>
        </authorList>
    </citation>
    <scope>NUCLEOTIDE SEQUENCE [LARGE SCALE GENOMIC DNA]</scope>
    <source>
        <strain evidence="11 12">SWub3</strain>
    </source>
</reference>
<dbReference type="Proteomes" id="UP000248259">
    <property type="component" value="Unassembled WGS sequence"/>
</dbReference>
<comment type="caution">
    <text evidence="11">The sequence shown here is derived from an EMBL/GenBank/DDBJ whole genome shotgun (WGS) entry which is preliminary data.</text>
</comment>
<dbReference type="RefSeq" id="WP_110530077.1">
    <property type="nucleotide sequence ID" value="NZ_QKOE01000034.1"/>
</dbReference>